<proteinExistence type="predicted"/>
<accession>A0ABS5RLI4</accession>
<dbReference type="Proteomes" id="UP001519535">
    <property type="component" value="Unassembled WGS sequence"/>
</dbReference>
<feature type="domain" description="Suppressor of fused-like" evidence="1">
    <location>
        <begin position="34"/>
        <end position="197"/>
    </location>
</feature>
<organism evidence="2 3">
    <name type="scientific">Mycolicibacter acidiphilus</name>
    <dbReference type="NCBI Taxonomy" id="2835306"/>
    <lineage>
        <taxon>Bacteria</taxon>
        <taxon>Bacillati</taxon>
        <taxon>Actinomycetota</taxon>
        <taxon>Actinomycetes</taxon>
        <taxon>Mycobacteriales</taxon>
        <taxon>Mycobacteriaceae</taxon>
        <taxon>Mycolicibacter</taxon>
    </lineage>
</organism>
<evidence type="ECO:0000313" key="3">
    <source>
        <dbReference type="Proteomes" id="UP001519535"/>
    </source>
</evidence>
<keyword evidence="3" id="KW-1185">Reference proteome</keyword>
<comment type="caution">
    <text evidence="2">The sequence shown here is derived from an EMBL/GenBank/DDBJ whole genome shotgun (WGS) entry which is preliminary data.</text>
</comment>
<reference evidence="2 3" key="1">
    <citation type="submission" date="2021-05" db="EMBL/GenBank/DDBJ databases">
        <title>Mycobacterium acidophilum sp. nov., an extremely acid-tolerant member of the genus Mycobacterium.</title>
        <authorList>
            <person name="Xia J."/>
        </authorList>
    </citation>
    <scope>NUCLEOTIDE SEQUENCE [LARGE SCALE GENOMIC DNA]</scope>
    <source>
        <strain evidence="2 3">M1</strain>
    </source>
</reference>
<evidence type="ECO:0000313" key="2">
    <source>
        <dbReference type="EMBL" id="MBS9535147.1"/>
    </source>
</evidence>
<sequence length="202" mass="21594">MSEDLTRVRAHLRAHFAAAGIETDPEVARIMFVGAEPIEVLRFGPGTDRMMHYASVGCARLPMGDPSQILADPVNGPRAELVLRLRVSGSDTGLARSLAALASAPMVEGVVLAPDALLDLGQPLWMRESGAVPFTAVLLGDSDIADLPLAEPREPVHFLSAIPITATEAAWVRLKGAEAMRDAWRADGVDVFDPDRPASEPR</sequence>
<name>A0ABS5RLI4_9MYCO</name>
<dbReference type="RefSeq" id="WP_214094006.1">
    <property type="nucleotide sequence ID" value="NZ_JAHCLR010000037.1"/>
</dbReference>
<dbReference type="Pfam" id="PF05076">
    <property type="entry name" value="SUFU"/>
    <property type="match status" value="1"/>
</dbReference>
<gene>
    <name evidence="2" type="ORF">KIH27_16290</name>
</gene>
<evidence type="ECO:0000259" key="1">
    <source>
        <dbReference type="Pfam" id="PF05076"/>
    </source>
</evidence>
<dbReference type="EMBL" id="JAHCLR010000037">
    <property type="protein sequence ID" value="MBS9535147.1"/>
    <property type="molecule type" value="Genomic_DNA"/>
</dbReference>
<dbReference type="InterPro" id="IPR020941">
    <property type="entry name" value="SUFU-like_domain"/>
</dbReference>
<protein>
    <submittedName>
        <fullName evidence="2">Suppressor of fused domain protein</fullName>
    </submittedName>
</protein>